<dbReference type="GO" id="GO:0015420">
    <property type="term" value="F:ABC-type vitamin B12 transporter activity"/>
    <property type="evidence" value="ECO:0007669"/>
    <property type="project" value="UniProtKB-UniRule"/>
</dbReference>
<gene>
    <name evidence="9 10" type="primary">cobD</name>
    <name evidence="10" type="ORF">FYJ65_02320</name>
</gene>
<evidence type="ECO:0000256" key="5">
    <source>
        <dbReference type="ARBA" id="ARBA00022573"/>
    </source>
</evidence>
<dbReference type="AlphaFoldDB" id="A0A6N7X6H1"/>
<keyword evidence="7 9" id="KW-1133">Transmembrane helix</keyword>
<dbReference type="PANTHER" id="PTHR34308:SF1">
    <property type="entry name" value="COBALAMIN BIOSYNTHESIS PROTEIN CBIB"/>
    <property type="match status" value="1"/>
</dbReference>
<organism evidence="10 11">
    <name type="scientific">Mogibacterium kristiansenii</name>
    <dbReference type="NCBI Taxonomy" id="2606708"/>
    <lineage>
        <taxon>Bacteria</taxon>
        <taxon>Bacillati</taxon>
        <taxon>Bacillota</taxon>
        <taxon>Clostridia</taxon>
        <taxon>Peptostreptococcales</taxon>
        <taxon>Anaerovoracaceae</taxon>
        <taxon>Mogibacterium</taxon>
    </lineage>
</organism>
<dbReference type="Pfam" id="PF03186">
    <property type="entry name" value="CobD_Cbib"/>
    <property type="match status" value="1"/>
</dbReference>
<evidence type="ECO:0000256" key="2">
    <source>
        <dbReference type="ARBA" id="ARBA00004953"/>
    </source>
</evidence>
<evidence type="ECO:0000313" key="10">
    <source>
        <dbReference type="EMBL" id="MST70183.1"/>
    </source>
</evidence>
<dbReference type="InterPro" id="IPR004485">
    <property type="entry name" value="Cobalamin_biosynth_CobD/CbiB"/>
</dbReference>
<evidence type="ECO:0000256" key="4">
    <source>
        <dbReference type="ARBA" id="ARBA00022475"/>
    </source>
</evidence>
<proteinExistence type="inferred from homology"/>
<dbReference type="HAMAP" id="MF_00024">
    <property type="entry name" value="CobD_CbiB"/>
    <property type="match status" value="1"/>
</dbReference>
<feature type="transmembrane region" description="Helical" evidence="9">
    <location>
        <begin position="65"/>
        <end position="88"/>
    </location>
</feature>
<comment type="function">
    <text evidence="9">Converts cobyric acid to cobinamide by the addition of aminopropanol on the F carboxylic group.</text>
</comment>
<evidence type="ECO:0000256" key="3">
    <source>
        <dbReference type="ARBA" id="ARBA00006263"/>
    </source>
</evidence>
<comment type="similarity">
    <text evidence="3 9">Belongs to the CobD/CbiB family.</text>
</comment>
<evidence type="ECO:0000256" key="9">
    <source>
        <dbReference type="HAMAP-Rule" id="MF_00024"/>
    </source>
</evidence>
<evidence type="ECO:0000256" key="1">
    <source>
        <dbReference type="ARBA" id="ARBA00004651"/>
    </source>
</evidence>
<dbReference type="EMBL" id="VUNA01000003">
    <property type="protein sequence ID" value="MST70183.1"/>
    <property type="molecule type" value="Genomic_DNA"/>
</dbReference>
<comment type="caution">
    <text evidence="9">Lacks conserved residue(s) required for the propagation of feature annotation.</text>
</comment>
<name>A0A6N7X6H1_9FIRM</name>
<keyword evidence="11" id="KW-1185">Reference proteome</keyword>
<keyword evidence="5 9" id="KW-0169">Cobalamin biosynthesis</keyword>
<keyword evidence="6 9" id="KW-0812">Transmembrane</keyword>
<dbReference type="NCBIfam" id="TIGR00380">
    <property type="entry name" value="cobal_cbiB"/>
    <property type="match status" value="1"/>
</dbReference>
<evidence type="ECO:0000256" key="7">
    <source>
        <dbReference type="ARBA" id="ARBA00022989"/>
    </source>
</evidence>
<dbReference type="Proteomes" id="UP000469424">
    <property type="component" value="Unassembled WGS sequence"/>
</dbReference>
<dbReference type="UniPathway" id="UPA00148"/>
<comment type="caution">
    <text evidence="10">The sequence shown here is derived from an EMBL/GenBank/DDBJ whole genome shotgun (WGS) entry which is preliminary data.</text>
</comment>
<dbReference type="PANTHER" id="PTHR34308">
    <property type="entry name" value="COBALAMIN BIOSYNTHESIS PROTEIN CBIB"/>
    <property type="match status" value="1"/>
</dbReference>
<dbReference type="GO" id="GO:0048472">
    <property type="term" value="F:threonine-phosphate decarboxylase activity"/>
    <property type="evidence" value="ECO:0007669"/>
    <property type="project" value="InterPro"/>
</dbReference>
<reference evidence="10 11" key="1">
    <citation type="submission" date="2019-08" db="EMBL/GenBank/DDBJ databases">
        <title>In-depth cultivation of the pig gut microbiome towards novel bacterial diversity and tailored functional studies.</title>
        <authorList>
            <person name="Wylensek D."/>
            <person name="Hitch T.C.A."/>
            <person name="Clavel T."/>
        </authorList>
    </citation>
    <scope>NUCLEOTIDE SEQUENCE [LARGE SCALE GENOMIC DNA]</scope>
    <source>
        <strain evidence="10 11">WCA-MUC-591-APC-4B</strain>
    </source>
</reference>
<comment type="pathway">
    <text evidence="2 9">Cofactor biosynthesis; adenosylcobalamin biosynthesis.</text>
</comment>
<evidence type="ECO:0000313" key="11">
    <source>
        <dbReference type="Proteomes" id="UP000469424"/>
    </source>
</evidence>
<dbReference type="GO" id="GO:0009236">
    <property type="term" value="P:cobalamin biosynthetic process"/>
    <property type="evidence" value="ECO:0007669"/>
    <property type="project" value="UniProtKB-UniRule"/>
</dbReference>
<keyword evidence="8 9" id="KW-0472">Membrane</keyword>
<feature type="transmembrane region" description="Helical" evidence="9">
    <location>
        <begin position="217"/>
        <end position="236"/>
    </location>
</feature>
<sequence>MMYHGTAFAAGFVLDLILGDPETWNHPVRRIGNLIQKLTDFFLKRGDGISDSAVRARVKRKYGRLLVAAVLLVSGGGTALLLVGAYTLHPWAGCALEGWLTYRLLAARNLRDASMRVYRALQSGSLKDSRYAVSMIVGRDTTVLDETGVTKAAVETVAENTSDGVIAPMLYMALGGPVLGMMYKAVNTMDSMVGYRNDKYMDFGRAAARLDDGVNFIPARISGLLMVAVAFLMGFWDRLRGFEQIYSGRRAFRIFLRDRRKHASPNAAHTEAACAGALGVQLAGNARYFGRVVEKPTLGENLRPVVPADILRANRLMLGTAVLCECICLGTMGLLL</sequence>
<comment type="subcellular location">
    <subcellularLocation>
        <location evidence="1 9">Cell membrane</location>
        <topology evidence="1 9">Multi-pass membrane protein</topology>
    </subcellularLocation>
</comment>
<evidence type="ECO:0000256" key="8">
    <source>
        <dbReference type="ARBA" id="ARBA00023136"/>
    </source>
</evidence>
<keyword evidence="4 9" id="KW-1003">Cell membrane</keyword>
<protein>
    <recommendedName>
        <fullName evidence="9">Cobalamin biosynthesis protein CobD</fullName>
    </recommendedName>
</protein>
<evidence type="ECO:0000256" key="6">
    <source>
        <dbReference type="ARBA" id="ARBA00022692"/>
    </source>
</evidence>
<dbReference type="GO" id="GO:0005886">
    <property type="term" value="C:plasma membrane"/>
    <property type="evidence" value="ECO:0007669"/>
    <property type="project" value="UniProtKB-SubCell"/>
</dbReference>
<accession>A0A6N7X6H1</accession>